<accession>A0A6N2WDK0</accession>
<dbReference type="RefSeq" id="WP_156595460.1">
    <property type="nucleotide sequence ID" value="NZ_CACRTI010000004.1"/>
</dbReference>
<protein>
    <recommendedName>
        <fullName evidence="2">DUF1653 domain-containing protein</fullName>
    </recommendedName>
</protein>
<organism evidence="1">
    <name type="scientific">Citrobacter amalonaticus</name>
    <dbReference type="NCBI Taxonomy" id="35703"/>
    <lineage>
        <taxon>Bacteria</taxon>
        <taxon>Pseudomonadati</taxon>
        <taxon>Pseudomonadota</taxon>
        <taxon>Gammaproteobacteria</taxon>
        <taxon>Enterobacterales</taxon>
        <taxon>Enterobacteriaceae</taxon>
        <taxon>Citrobacter</taxon>
    </lineage>
</organism>
<evidence type="ECO:0008006" key="2">
    <source>
        <dbReference type="Google" id="ProtNLM"/>
    </source>
</evidence>
<dbReference type="EMBL" id="CACRTI010000004">
    <property type="protein sequence ID" value="VYT37296.1"/>
    <property type="molecule type" value="Genomic_DNA"/>
</dbReference>
<sequence>MDIPKQWYWRGKKCHLVKIIKDGDSEIVVYKHWLKTRQYWNYVAEERWLVEIQLEKEIQTGR</sequence>
<dbReference type="AlphaFoldDB" id="A0A6N2WDK0"/>
<name>A0A6N2WDK0_CITAM</name>
<evidence type="ECO:0000313" key="1">
    <source>
        <dbReference type="EMBL" id="VYT37296.1"/>
    </source>
</evidence>
<gene>
    <name evidence="1" type="ORF">CALFYP1_04271</name>
</gene>
<proteinExistence type="predicted"/>
<reference evidence="1" key="1">
    <citation type="submission" date="2019-11" db="EMBL/GenBank/DDBJ databases">
        <authorList>
            <person name="Feng L."/>
        </authorList>
    </citation>
    <scope>NUCLEOTIDE SEQUENCE</scope>
    <source>
        <strain evidence="1">CAmalonaticusLFYP1</strain>
    </source>
</reference>